<dbReference type="AlphaFoldDB" id="A0A2A6LP50"/>
<sequence length="139" mass="15185">MHEVDFGDSGVLEQRCRADRAIRLNPNYQPRVSELSATPISWLGHEDALKVMERQTPNKTPDNNSKYAWVSSASLAVLGRGAEAERCRAPAACRDHASCRLPALAATDTHLRTSASLDAAAFGTRLGFEDAYRSRAVKS</sequence>
<gene>
    <name evidence="1" type="ORF">CO661_29780</name>
</gene>
<name>A0A2A6LP50_RHIFR</name>
<evidence type="ECO:0000313" key="2">
    <source>
        <dbReference type="Proteomes" id="UP000220353"/>
    </source>
</evidence>
<accession>A0A2A6LP50</accession>
<dbReference type="EMBL" id="NWTC01000034">
    <property type="protein sequence ID" value="PDT44374.1"/>
    <property type="molecule type" value="Genomic_DNA"/>
</dbReference>
<proteinExistence type="predicted"/>
<comment type="caution">
    <text evidence="1">The sequence shown here is derived from an EMBL/GenBank/DDBJ whole genome shotgun (WGS) entry which is preliminary data.</text>
</comment>
<dbReference type="Proteomes" id="UP000220353">
    <property type="component" value="Unassembled WGS sequence"/>
</dbReference>
<organism evidence="1 2">
    <name type="scientific">Rhizobium fredii</name>
    <name type="common">Sinorhizobium fredii</name>
    <dbReference type="NCBI Taxonomy" id="380"/>
    <lineage>
        <taxon>Bacteria</taxon>
        <taxon>Pseudomonadati</taxon>
        <taxon>Pseudomonadota</taxon>
        <taxon>Alphaproteobacteria</taxon>
        <taxon>Hyphomicrobiales</taxon>
        <taxon>Rhizobiaceae</taxon>
        <taxon>Sinorhizobium/Ensifer group</taxon>
        <taxon>Sinorhizobium</taxon>
    </lineage>
</organism>
<dbReference type="RefSeq" id="WP_042779039.1">
    <property type="nucleotide sequence ID" value="NZ_NWTC01000034.1"/>
</dbReference>
<reference evidence="1 2" key="1">
    <citation type="submission" date="2017-09" db="EMBL/GenBank/DDBJ databases">
        <title>Comparative genomics of rhizobia isolated from Phaseolus vulgaris in China.</title>
        <authorList>
            <person name="Tong W."/>
        </authorList>
    </citation>
    <scope>NUCLEOTIDE SEQUENCE [LARGE SCALE GENOMIC DNA]</scope>
    <source>
        <strain evidence="1 2">PCH1</strain>
    </source>
</reference>
<protein>
    <submittedName>
        <fullName evidence="1">Uncharacterized protein</fullName>
    </submittedName>
</protein>
<evidence type="ECO:0000313" key="1">
    <source>
        <dbReference type="EMBL" id="PDT44374.1"/>
    </source>
</evidence>